<proteinExistence type="predicted"/>
<dbReference type="EMBL" id="HE797063">
    <property type="protein sequence ID" value="CCM02126.1"/>
    <property type="molecule type" value="Genomic_DNA"/>
</dbReference>
<organism evidence="1 2">
    <name type="scientific">Fibroporia radiculosa</name>
    <dbReference type="NCBI Taxonomy" id="599839"/>
    <lineage>
        <taxon>Eukaryota</taxon>
        <taxon>Fungi</taxon>
        <taxon>Dikarya</taxon>
        <taxon>Basidiomycota</taxon>
        <taxon>Agaricomycotina</taxon>
        <taxon>Agaricomycetes</taxon>
        <taxon>Polyporales</taxon>
        <taxon>Fibroporiaceae</taxon>
        <taxon>Fibroporia</taxon>
    </lineage>
</organism>
<name>J4IA16_9APHY</name>
<evidence type="ECO:0000313" key="1">
    <source>
        <dbReference type="EMBL" id="CCM02126.1"/>
    </source>
</evidence>
<gene>
    <name evidence="1" type="ORF">FIBRA_04203</name>
</gene>
<dbReference type="HOGENOM" id="CLU_2996505_0_0_1"/>
<dbReference type="RefSeq" id="XP_012181409.1">
    <property type="nucleotide sequence ID" value="XM_012326019.1"/>
</dbReference>
<keyword evidence="2" id="KW-1185">Reference proteome</keyword>
<reference evidence="1 2" key="1">
    <citation type="journal article" date="2012" name="Appl. Environ. Microbiol.">
        <title>Short-read sequencing for genomic analysis of the brown rot fungus Fibroporia radiculosa.</title>
        <authorList>
            <person name="Tang J.D."/>
            <person name="Perkins A.D."/>
            <person name="Sonstegard T.S."/>
            <person name="Schroeder S.G."/>
            <person name="Burgess S.C."/>
            <person name="Diehl S.V."/>
        </authorList>
    </citation>
    <scope>NUCLEOTIDE SEQUENCE [LARGE SCALE GENOMIC DNA]</scope>
    <source>
        <strain evidence="1 2">TFFH 294</strain>
    </source>
</reference>
<protein>
    <submittedName>
        <fullName evidence="1">Uncharacterized protein</fullName>
    </submittedName>
</protein>
<evidence type="ECO:0000313" key="2">
    <source>
        <dbReference type="Proteomes" id="UP000006352"/>
    </source>
</evidence>
<dbReference type="Proteomes" id="UP000006352">
    <property type="component" value="Unassembled WGS sequence"/>
</dbReference>
<accession>J4IA16</accession>
<dbReference type="InParanoid" id="J4IA16"/>
<dbReference type="AlphaFoldDB" id="J4IA16"/>
<dbReference type="GeneID" id="24097037"/>
<sequence>MTWEAAWELNKVGSIPKVNKLQATPRLHGLEAPNVSLISSWAILLNVDMSTEFLTLK</sequence>